<accession>A0A848J921</accession>
<feature type="chain" id="PRO_5032800426" evidence="1">
    <location>
        <begin position="22"/>
        <end position="393"/>
    </location>
</feature>
<sequence length="393" mass="44969">MKVKFLIWFLLSSILSFIGFTQDKTKLDRYFSNKIEKLGIVGLQAAYLSKGQLKWKNSYGVKNYLDNNPVNDTTLFMIASSTKPITAIGIMKLYEEGVIDLDANINDYLPFEICNPNHPESKITIRMLLSHSSSIIDNWDVLTPLYTTEEGGDSPVELHDFIREYFVKGEKYYDSVKNFSADPPLTQRVYSNMGIVLCGYIIELVSGVEFEEYMYKEVFEPLGMNNTYWFLRDIPHDNIANPHELADKKGNSPTVLKHYGYADYPDGQIRTTVSDYSKIIELMLNKGVVNGHRFLKAETIHEMLRVQFPDTDKHQAIAWNYNEFDHWFYYLLMKRLPSHTGGDPGVATVVSFDPEESTGAIVFVNSPPNTFGGAKIFYLDMIKKLLEEASKNN</sequence>
<evidence type="ECO:0000313" key="4">
    <source>
        <dbReference type="Proteomes" id="UP000559010"/>
    </source>
</evidence>
<dbReference type="RefSeq" id="WP_169685243.1">
    <property type="nucleotide sequence ID" value="NZ_JABBNU010000018.1"/>
</dbReference>
<dbReference type="SUPFAM" id="SSF56601">
    <property type="entry name" value="beta-lactamase/transpeptidase-like"/>
    <property type="match status" value="1"/>
</dbReference>
<dbReference type="PANTHER" id="PTHR46825:SF9">
    <property type="entry name" value="BETA-LACTAMASE-RELATED DOMAIN-CONTAINING PROTEIN"/>
    <property type="match status" value="1"/>
</dbReference>
<dbReference type="InterPro" id="IPR050491">
    <property type="entry name" value="AmpC-like"/>
</dbReference>
<keyword evidence="4" id="KW-1185">Reference proteome</keyword>
<dbReference type="Pfam" id="PF00144">
    <property type="entry name" value="Beta-lactamase"/>
    <property type="match status" value="1"/>
</dbReference>
<protein>
    <submittedName>
        <fullName evidence="3">Serine hydrolase</fullName>
    </submittedName>
</protein>
<keyword evidence="3" id="KW-0378">Hydrolase</keyword>
<dbReference type="Proteomes" id="UP000559010">
    <property type="component" value="Unassembled WGS sequence"/>
</dbReference>
<dbReference type="AlphaFoldDB" id="A0A848J921"/>
<dbReference type="EMBL" id="JABBNU010000018">
    <property type="protein sequence ID" value="NMM50879.1"/>
    <property type="molecule type" value="Genomic_DNA"/>
</dbReference>
<dbReference type="GO" id="GO:0016787">
    <property type="term" value="F:hydrolase activity"/>
    <property type="evidence" value="ECO:0007669"/>
    <property type="project" value="UniProtKB-KW"/>
</dbReference>
<organism evidence="3 4">
    <name type="scientific">Marinigracilibium pacificum</name>
    <dbReference type="NCBI Taxonomy" id="2729599"/>
    <lineage>
        <taxon>Bacteria</taxon>
        <taxon>Pseudomonadati</taxon>
        <taxon>Bacteroidota</taxon>
        <taxon>Cytophagia</taxon>
        <taxon>Cytophagales</taxon>
        <taxon>Flammeovirgaceae</taxon>
        <taxon>Marinigracilibium</taxon>
    </lineage>
</organism>
<gene>
    <name evidence="3" type="ORF">HH304_20890</name>
</gene>
<reference evidence="3 4" key="1">
    <citation type="submission" date="2020-04" db="EMBL/GenBank/DDBJ databases">
        <title>Flammeovirgaceae bacterium KN852 isolated from deep sea.</title>
        <authorList>
            <person name="Zhang D.-C."/>
        </authorList>
    </citation>
    <scope>NUCLEOTIDE SEQUENCE [LARGE SCALE GENOMIC DNA]</scope>
    <source>
        <strain evidence="3 4">KN852</strain>
    </source>
</reference>
<feature type="domain" description="Beta-lactamase-related" evidence="2">
    <location>
        <begin position="27"/>
        <end position="374"/>
    </location>
</feature>
<dbReference type="InterPro" id="IPR012338">
    <property type="entry name" value="Beta-lactam/transpept-like"/>
</dbReference>
<name>A0A848J921_9BACT</name>
<dbReference type="PANTHER" id="PTHR46825">
    <property type="entry name" value="D-ALANYL-D-ALANINE-CARBOXYPEPTIDASE/ENDOPEPTIDASE AMPH"/>
    <property type="match status" value="1"/>
</dbReference>
<keyword evidence="1" id="KW-0732">Signal</keyword>
<dbReference type="Gene3D" id="3.40.710.10">
    <property type="entry name" value="DD-peptidase/beta-lactamase superfamily"/>
    <property type="match status" value="1"/>
</dbReference>
<comment type="caution">
    <text evidence="3">The sequence shown here is derived from an EMBL/GenBank/DDBJ whole genome shotgun (WGS) entry which is preliminary data.</text>
</comment>
<evidence type="ECO:0000256" key="1">
    <source>
        <dbReference type="SAM" id="SignalP"/>
    </source>
</evidence>
<dbReference type="InterPro" id="IPR001466">
    <property type="entry name" value="Beta-lactam-related"/>
</dbReference>
<evidence type="ECO:0000313" key="3">
    <source>
        <dbReference type="EMBL" id="NMM50879.1"/>
    </source>
</evidence>
<evidence type="ECO:0000259" key="2">
    <source>
        <dbReference type="Pfam" id="PF00144"/>
    </source>
</evidence>
<proteinExistence type="predicted"/>
<feature type="signal peptide" evidence="1">
    <location>
        <begin position="1"/>
        <end position="21"/>
    </location>
</feature>